<evidence type="ECO:0000313" key="1">
    <source>
        <dbReference type="EMBL" id="EKM29972.1"/>
    </source>
</evidence>
<dbReference type="Proteomes" id="UP000008367">
    <property type="component" value="Unassembled WGS sequence"/>
</dbReference>
<proteinExistence type="predicted"/>
<dbReference type="EMBL" id="AJSR01001850">
    <property type="protein sequence ID" value="EKM29972.1"/>
    <property type="molecule type" value="Genomic_DNA"/>
</dbReference>
<feature type="non-terminal residue" evidence="1">
    <location>
        <position position="8"/>
    </location>
</feature>
<name>A0A454CU99_VIBHA</name>
<organism evidence="1 2">
    <name type="scientific">Vibrio harveyi</name>
    <name type="common">Beneckea harveyi</name>
    <dbReference type="NCBI Taxonomy" id="669"/>
    <lineage>
        <taxon>Bacteria</taxon>
        <taxon>Pseudomonadati</taxon>
        <taxon>Pseudomonadota</taxon>
        <taxon>Gammaproteobacteria</taxon>
        <taxon>Vibrionales</taxon>
        <taxon>Vibrionaceae</taxon>
        <taxon>Vibrio</taxon>
    </lineage>
</organism>
<gene>
    <name evidence="1" type="ORF">VCHENC02_4260A</name>
</gene>
<comment type="caution">
    <text evidence="1">The sequence shown here is derived from an EMBL/GenBank/DDBJ whole genome shotgun (WGS) entry which is preliminary data.</text>
</comment>
<reference evidence="1 2" key="1">
    <citation type="submission" date="2012-10" db="EMBL/GenBank/DDBJ databases">
        <title>Genome sequence of Vibrio Cholerae HENC-02.</title>
        <authorList>
            <person name="Eppinger M."/>
            <person name="Hasan N.A."/>
            <person name="Sengamalay N."/>
            <person name="Hine E."/>
            <person name="Su Q."/>
            <person name="Daugherty S.C."/>
            <person name="Young S."/>
            <person name="Sadzewicz L."/>
            <person name="Tallon L."/>
            <person name="Cebula T.A."/>
            <person name="Ravel J."/>
            <person name="Colwell R.R."/>
        </authorList>
    </citation>
    <scope>NUCLEOTIDE SEQUENCE [LARGE SCALE GENOMIC DNA]</scope>
    <source>
        <strain evidence="1 2">HENC-02</strain>
    </source>
</reference>
<sequence length="8" mass="848">MNVGNNSL</sequence>
<accession>A0A454CU99</accession>
<evidence type="ECO:0000313" key="2">
    <source>
        <dbReference type="Proteomes" id="UP000008367"/>
    </source>
</evidence>
<protein>
    <submittedName>
        <fullName evidence="1">Uncharacterized protein</fullName>
    </submittedName>
</protein>